<comment type="caution">
    <text evidence="9">The sequence shown here is derived from an EMBL/GenBank/DDBJ whole genome shotgun (WGS) entry which is preliminary data.</text>
</comment>
<dbReference type="FunFam" id="1.20.1250.20:FF:000013">
    <property type="entry name" value="MFS general substrate transporter"/>
    <property type="match status" value="1"/>
</dbReference>
<evidence type="ECO:0000256" key="2">
    <source>
        <dbReference type="ARBA" id="ARBA00022448"/>
    </source>
</evidence>
<feature type="transmembrane region" description="Helical" evidence="7">
    <location>
        <begin position="84"/>
        <end position="102"/>
    </location>
</feature>
<keyword evidence="10" id="KW-1185">Reference proteome</keyword>
<dbReference type="GO" id="GO:0016020">
    <property type="term" value="C:membrane"/>
    <property type="evidence" value="ECO:0007669"/>
    <property type="project" value="UniProtKB-SubCell"/>
</dbReference>
<dbReference type="GO" id="GO:0022857">
    <property type="term" value="F:transmembrane transporter activity"/>
    <property type="evidence" value="ECO:0007669"/>
    <property type="project" value="InterPro"/>
</dbReference>
<reference evidence="9" key="1">
    <citation type="journal article" date="2020" name="Mol. Plant Microbe Interact.">
        <title>Genome Sequence of the Biocontrol Agent Coniothyrium minitans strain Conio (IMI 134523).</title>
        <authorList>
            <person name="Patel D."/>
            <person name="Shittu T.A."/>
            <person name="Baroncelli R."/>
            <person name="Muthumeenakshi S."/>
            <person name="Osborne T.H."/>
            <person name="Janganan T.K."/>
            <person name="Sreenivasaprasad S."/>
        </authorList>
    </citation>
    <scope>NUCLEOTIDE SEQUENCE</scope>
    <source>
        <strain evidence="9">Conio</strain>
    </source>
</reference>
<feature type="compositionally biased region" description="Basic and acidic residues" evidence="6">
    <location>
        <begin position="1"/>
        <end position="13"/>
    </location>
</feature>
<dbReference type="PROSITE" id="PS50850">
    <property type="entry name" value="MFS"/>
    <property type="match status" value="1"/>
</dbReference>
<evidence type="ECO:0000256" key="1">
    <source>
        <dbReference type="ARBA" id="ARBA00004141"/>
    </source>
</evidence>
<accession>A0A9P6GS56</accession>
<feature type="transmembrane region" description="Helical" evidence="7">
    <location>
        <begin position="368"/>
        <end position="390"/>
    </location>
</feature>
<feature type="region of interest" description="Disordered" evidence="6">
    <location>
        <begin position="1"/>
        <end position="22"/>
    </location>
</feature>
<proteinExistence type="predicted"/>
<dbReference type="AlphaFoldDB" id="A0A9P6GS56"/>
<evidence type="ECO:0000256" key="5">
    <source>
        <dbReference type="ARBA" id="ARBA00023136"/>
    </source>
</evidence>
<comment type="subcellular location">
    <subcellularLocation>
        <location evidence="1">Membrane</location>
        <topology evidence="1">Multi-pass membrane protein</topology>
    </subcellularLocation>
</comment>
<dbReference type="InterPro" id="IPR036259">
    <property type="entry name" value="MFS_trans_sf"/>
</dbReference>
<name>A0A9P6GS56_9PLEO</name>
<evidence type="ECO:0000256" key="6">
    <source>
        <dbReference type="SAM" id="MobiDB-lite"/>
    </source>
</evidence>
<dbReference type="OrthoDB" id="3639251at2759"/>
<evidence type="ECO:0000313" key="9">
    <source>
        <dbReference type="EMBL" id="KAF9739535.1"/>
    </source>
</evidence>
<dbReference type="PANTHER" id="PTHR43791:SF47">
    <property type="entry name" value="MAJOR FACILITATOR SUPERFAMILY (MFS) PROFILE DOMAIN-CONTAINING PROTEIN-RELATED"/>
    <property type="match status" value="1"/>
</dbReference>
<feature type="transmembrane region" description="Helical" evidence="7">
    <location>
        <begin position="430"/>
        <end position="452"/>
    </location>
</feature>
<feature type="transmembrane region" description="Helical" evidence="7">
    <location>
        <begin position="343"/>
        <end position="362"/>
    </location>
</feature>
<feature type="transmembrane region" description="Helical" evidence="7">
    <location>
        <begin position="209"/>
        <end position="231"/>
    </location>
</feature>
<feature type="transmembrane region" description="Helical" evidence="7">
    <location>
        <begin position="309"/>
        <end position="336"/>
    </location>
</feature>
<feature type="transmembrane region" description="Helical" evidence="7">
    <location>
        <begin position="173"/>
        <end position="197"/>
    </location>
</feature>
<feature type="transmembrane region" description="Helical" evidence="7">
    <location>
        <begin position="138"/>
        <end position="161"/>
    </location>
</feature>
<feature type="transmembrane region" description="Helical" evidence="7">
    <location>
        <begin position="114"/>
        <end position="132"/>
    </location>
</feature>
<dbReference type="SUPFAM" id="SSF103473">
    <property type="entry name" value="MFS general substrate transporter"/>
    <property type="match status" value="1"/>
</dbReference>
<organism evidence="9 10">
    <name type="scientific">Paraphaeosphaeria minitans</name>
    <dbReference type="NCBI Taxonomy" id="565426"/>
    <lineage>
        <taxon>Eukaryota</taxon>
        <taxon>Fungi</taxon>
        <taxon>Dikarya</taxon>
        <taxon>Ascomycota</taxon>
        <taxon>Pezizomycotina</taxon>
        <taxon>Dothideomycetes</taxon>
        <taxon>Pleosporomycetidae</taxon>
        <taxon>Pleosporales</taxon>
        <taxon>Massarineae</taxon>
        <taxon>Didymosphaeriaceae</taxon>
        <taxon>Paraphaeosphaeria</taxon>
    </lineage>
</organism>
<dbReference type="FunFam" id="1.20.1250.20:FF:000018">
    <property type="entry name" value="MFS transporter permease"/>
    <property type="match status" value="1"/>
</dbReference>
<evidence type="ECO:0000256" key="4">
    <source>
        <dbReference type="ARBA" id="ARBA00022989"/>
    </source>
</evidence>
<evidence type="ECO:0000256" key="3">
    <source>
        <dbReference type="ARBA" id="ARBA00022692"/>
    </source>
</evidence>
<feature type="transmembrane region" description="Helical" evidence="7">
    <location>
        <begin position="278"/>
        <end position="303"/>
    </location>
</feature>
<dbReference type="Proteomes" id="UP000756921">
    <property type="component" value="Unassembled WGS sequence"/>
</dbReference>
<dbReference type="Gene3D" id="1.20.1250.20">
    <property type="entry name" value="MFS general substrate transporter like domains"/>
    <property type="match status" value="2"/>
</dbReference>
<dbReference type="Pfam" id="PF07690">
    <property type="entry name" value="MFS_1"/>
    <property type="match status" value="1"/>
</dbReference>
<evidence type="ECO:0000313" key="10">
    <source>
        <dbReference type="Proteomes" id="UP000756921"/>
    </source>
</evidence>
<evidence type="ECO:0000256" key="7">
    <source>
        <dbReference type="SAM" id="Phobius"/>
    </source>
</evidence>
<keyword evidence="2" id="KW-0813">Transport</keyword>
<dbReference type="PANTHER" id="PTHR43791">
    <property type="entry name" value="PERMEASE-RELATED"/>
    <property type="match status" value="1"/>
</dbReference>
<feature type="domain" description="Major facilitator superfamily (MFS) profile" evidence="8">
    <location>
        <begin position="46"/>
        <end position="457"/>
    </location>
</feature>
<dbReference type="InterPro" id="IPR020846">
    <property type="entry name" value="MFS_dom"/>
</dbReference>
<feature type="transmembrane region" description="Helical" evidence="7">
    <location>
        <begin position="402"/>
        <end position="424"/>
    </location>
</feature>
<keyword evidence="3 7" id="KW-0812">Transmembrane</keyword>
<sequence>MANEKADVSRTEESSTPASHGDAYAAQKDWTVEEEHAVRNKVDRRIFPMLCIVFGLSLVDRTNISAAYVAGLGRDLHLDVGSRYNLALLIFCVSYALFDLPSNIIIRRVGARRWLSFLICAWGLIVLGIGFVDDWRILIVLRTFLGVFEAGILPGAVYIISSWYRQFESARRMSICIGAAQLFLAFGPVIAYVLSLIRVGNGKFSHSWRWIFIVEGMITIVAGFVSPIFLVDFPEKASFLTDRQKYIAVSRVSLEKVGAHAEHVTLVESLKLLWDWKIGVYCIQHFVVASSIYSLNFFLPIILRDNLGFSYALSQLLCTPPYIFGNILPFVIAYWSDKHKLRWPMLVLQSVSVIIGLLIAMYTKPPGVRYFGIFLAAFGTQANVPATLVYGQNQTAKIQKRAIVAAAMVSAGGLGGICGSLIFRSQDAPWYFPGMWATIALQMLYSVVTICMSMHFKRMNRLADEGKRTSLEGVKGFRYAP</sequence>
<keyword evidence="4 7" id="KW-1133">Transmembrane helix</keyword>
<protein>
    <submittedName>
        <fullName evidence="9">Phthalate transporter</fullName>
    </submittedName>
</protein>
<evidence type="ECO:0000259" key="8">
    <source>
        <dbReference type="PROSITE" id="PS50850"/>
    </source>
</evidence>
<dbReference type="InterPro" id="IPR011701">
    <property type="entry name" value="MFS"/>
</dbReference>
<dbReference type="EMBL" id="WJXW01000002">
    <property type="protein sequence ID" value="KAF9739535.1"/>
    <property type="molecule type" value="Genomic_DNA"/>
</dbReference>
<feature type="transmembrane region" description="Helical" evidence="7">
    <location>
        <begin position="46"/>
        <end position="64"/>
    </location>
</feature>
<keyword evidence="5 7" id="KW-0472">Membrane</keyword>
<gene>
    <name evidence="9" type="ORF">PMIN01_02169</name>
</gene>